<sequence>ATPNGELPMEEEACTLAKDPSPSFASLSQLNFSHQWILLCLVDEVSQQGESDCLTSQQLTLSEKRSRYTQPEVWA</sequence>
<reference evidence="1 2" key="1">
    <citation type="submission" date="2023-05" db="EMBL/GenBank/DDBJ databases">
        <title>B98-5 Cell Line De Novo Hybrid Assembly: An Optical Mapping Approach.</title>
        <authorList>
            <person name="Kananen K."/>
            <person name="Auerbach J.A."/>
            <person name="Kautto E."/>
            <person name="Blachly J.S."/>
        </authorList>
    </citation>
    <scope>NUCLEOTIDE SEQUENCE [LARGE SCALE GENOMIC DNA]</scope>
    <source>
        <strain evidence="1">B95-8</strain>
        <tissue evidence="1">Cell line</tissue>
    </source>
</reference>
<evidence type="ECO:0000313" key="1">
    <source>
        <dbReference type="EMBL" id="KAK2094246.1"/>
    </source>
</evidence>
<evidence type="ECO:0000313" key="2">
    <source>
        <dbReference type="Proteomes" id="UP001266305"/>
    </source>
</evidence>
<proteinExistence type="predicted"/>
<gene>
    <name evidence="1" type="ORF">P7K49_027984</name>
</gene>
<comment type="caution">
    <text evidence="1">The sequence shown here is derived from an EMBL/GenBank/DDBJ whole genome shotgun (WGS) entry which is preliminary data.</text>
</comment>
<feature type="non-terminal residue" evidence="1">
    <location>
        <position position="75"/>
    </location>
</feature>
<organism evidence="1 2">
    <name type="scientific">Saguinus oedipus</name>
    <name type="common">Cotton-top tamarin</name>
    <name type="synonym">Oedipomidas oedipus</name>
    <dbReference type="NCBI Taxonomy" id="9490"/>
    <lineage>
        <taxon>Eukaryota</taxon>
        <taxon>Metazoa</taxon>
        <taxon>Chordata</taxon>
        <taxon>Craniata</taxon>
        <taxon>Vertebrata</taxon>
        <taxon>Euteleostomi</taxon>
        <taxon>Mammalia</taxon>
        <taxon>Eutheria</taxon>
        <taxon>Euarchontoglires</taxon>
        <taxon>Primates</taxon>
        <taxon>Haplorrhini</taxon>
        <taxon>Platyrrhini</taxon>
        <taxon>Cebidae</taxon>
        <taxon>Callitrichinae</taxon>
        <taxon>Saguinus</taxon>
    </lineage>
</organism>
<protein>
    <submittedName>
        <fullName evidence="1">Uncharacterized protein</fullName>
    </submittedName>
</protein>
<dbReference type="EMBL" id="JASSZA010000014">
    <property type="protein sequence ID" value="KAK2094246.1"/>
    <property type="molecule type" value="Genomic_DNA"/>
</dbReference>
<dbReference type="Proteomes" id="UP001266305">
    <property type="component" value="Unassembled WGS sequence"/>
</dbReference>
<name>A0ABQ9UB81_SAGOE</name>
<accession>A0ABQ9UB81</accession>
<keyword evidence="2" id="KW-1185">Reference proteome</keyword>
<feature type="non-terminal residue" evidence="1">
    <location>
        <position position="1"/>
    </location>
</feature>